<feature type="domain" description="ComEC/Rec2-related protein" evidence="7">
    <location>
        <begin position="3"/>
        <end position="213"/>
    </location>
</feature>
<dbReference type="Pfam" id="PF03772">
    <property type="entry name" value="Competence"/>
    <property type="match status" value="1"/>
</dbReference>
<feature type="transmembrane region" description="Helical" evidence="6">
    <location>
        <begin position="116"/>
        <end position="140"/>
    </location>
</feature>
<proteinExistence type="predicted"/>
<evidence type="ECO:0000256" key="5">
    <source>
        <dbReference type="ARBA" id="ARBA00023136"/>
    </source>
</evidence>
<dbReference type="InterPro" id="IPR004477">
    <property type="entry name" value="ComEC_N"/>
</dbReference>
<gene>
    <name evidence="8" type="ORF">CfE428DRAFT_0168</name>
</gene>
<keyword evidence="8" id="KW-0378">Hydrolase</keyword>
<dbReference type="PANTHER" id="PTHR30619">
    <property type="entry name" value="DNA INTERNALIZATION/COMPETENCE PROTEIN COMEC/REC2"/>
    <property type="match status" value="1"/>
</dbReference>
<dbReference type="GO" id="GO:0016787">
    <property type="term" value="F:hydrolase activity"/>
    <property type="evidence" value="ECO:0007669"/>
    <property type="project" value="UniProtKB-KW"/>
</dbReference>
<dbReference type="InterPro" id="IPR036866">
    <property type="entry name" value="RibonucZ/Hydroxyglut_hydro"/>
</dbReference>
<comment type="caution">
    <text evidence="8">The sequence shown here is derived from an EMBL/GenBank/DDBJ whole genome shotgun (WGS) entry which is preliminary data.</text>
</comment>
<keyword evidence="4 6" id="KW-1133">Transmembrane helix</keyword>
<comment type="subcellular location">
    <subcellularLocation>
        <location evidence="1">Cell membrane</location>
        <topology evidence="1">Multi-pass membrane protein</topology>
    </subcellularLocation>
</comment>
<dbReference type="AlphaFoldDB" id="B4CU05"/>
<reference evidence="8 9" key="1">
    <citation type="journal article" date="2011" name="J. Bacteriol.">
        <title>Genome sequence of Chthoniobacter flavus Ellin428, an aerobic heterotrophic soil bacterium.</title>
        <authorList>
            <person name="Kant R."/>
            <person name="van Passel M.W."/>
            <person name="Palva A."/>
            <person name="Lucas S."/>
            <person name="Lapidus A."/>
            <person name="Glavina Del Rio T."/>
            <person name="Dalin E."/>
            <person name="Tice H."/>
            <person name="Bruce D."/>
            <person name="Goodwin L."/>
            <person name="Pitluck S."/>
            <person name="Larimer F.W."/>
            <person name="Land M.L."/>
            <person name="Hauser L."/>
            <person name="Sangwan P."/>
            <person name="de Vos W.M."/>
            <person name="Janssen P.H."/>
            <person name="Smidt H."/>
        </authorList>
    </citation>
    <scope>NUCLEOTIDE SEQUENCE [LARGE SCALE GENOMIC DNA]</scope>
    <source>
        <strain evidence="8 9">Ellin428</strain>
    </source>
</reference>
<dbReference type="SUPFAM" id="SSF56281">
    <property type="entry name" value="Metallo-hydrolase/oxidoreductase"/>
    <property type="match status" value="1"/>
</dbReference>
<dbReference type="Gene3D" id="3.60.15.10">
    <property type="entry name" value="Ribonuclease Z/Hydroxyacylglutathione hydrolase-like"/>
    <property type="match status" value="1"/>
</dbReference>
<feature type="transmembrane region" description="Helical" evidence="6">
    <location>
        <begin position="146"/>
        <end position="172"/>
    </location>
</feature>
<evidence type="ECO:0000256" key="3">
    <source>
        <dbReference type="ARBA" id="ARBA00022692"/>
    </source>
</evidence>
<dbReference type="NCBIfam" id="TIGR00360">
    <property type="entry name" value="ComEC_N-term"/>
    <property type="match status" value="1"/>
</dbReference>
<dbReference type="InParanoid" id="B4CU05"/>
<evidence type="ECO:0000256" key="1">
    <source>
        <dbReference type="ARBA" id="ARBA00004651"/>
    </source>
</evidence>
<keyword evidence="5 6" id="KW-0472">Membrane</keyword>
<organism evidence="8 9">
    <name type="scientific">Chthoniobacter flavus Ellin428</name>
    <dbReference type="NCBI Taxonomy" id="497964"/>
    <lineage>
        <taxon>Bacteria</taxon>
        <taxon>Pseudomonadati</taxon>
        <taxon>Verrucomicrobiota</taxon>
        <taxon>Spartobacteria</taxon>
        <taxon>Chthoniobacterales</taxon>
        <taxon>Chthoniobacteraceae</taxon>
        <taxon>Chthoniobacter</taxon>
    </lineage>
</organism>
<name>B4CU05_9BACT</name>
<evidence type="ECO:0000256" key="2">
    <source>
        <dbReference type="ARBA" id="ARBA00022475"/>
    </source>
</evidence>
<evidence type="ECO:0000313" key="9">
    <source>
        <dbReference type="Proteomes" id="UP000005824"/>
    </source>
</evidence>
<sequence>MTVILVLVAYTLITGLRTSSLRATIMATLLLSATLFDRRALSVNSLAAAALLILVCDTNQLFAPGFQFSFTLVFIIIVLAAPLQRWFDQFAQPDPFLPRLLWSLPVKCRAWCWHKFSVALGVILASWIGSLLFVAGYFHLFSPGSIVANFLAVPVAFAVLSLGLCSVLTALVSLKITALFNNANWFVAQMMLSVLHHSANLPNGYIYVENPHTLHPPKCELTILDLGEGGAAHVRAGRIDWLLDCGDDSHYNHTVLPYLRSRGINCLDGLLFTHGSARHIGAAVTTIGDFHPALLAESTLSDRSSTRRKLHQWLVQQRRGKGLYLRGDIIRLGDDVRMRVLYPPAGLKRTAAGDMALVLQLETGHTRALLMSASGFSTEQWLLENEPDLRSDILIKGQHSKDLSGTPNFLARVAPKMIVCGALGYGQPVSTLDAWEADATAQGITVFRQDKAGAVHIDIREEGYEARAFLGGQTFRSRAR</sequence>
<evidence type="ECO:0000256" key="4">
    <source>
        <dbReference type="ARBA" id="ARBA00022989"/>
    </source>
</evidence>
<protein>
    <submittedName>
        <fullName evidence="8">Hydrolase (Metallo-beta-lactamase superfamily)-like protein</fullName>
    </submittedName>
</protein>
<keyword evidence="9" id="KW-1185">Reference proteome</keyword>
<keyword evidence="2" id="KW-1003">Cell membrane</keyword>
<dbReference type="InterPro" id="IPR052159">
    <property type="entry name" value="Competence_DNA_uptake"/>
</dbReference>
<evidence type="ECO:0000259" key="7">
    <source>
        <dbReference type="Pfam" id="PF03772"/>
    </source>
</evidence>
<dbReference type="eggNOG" id="COG2333">
    <property type="taxonomic scope" value="Bacteria"/>
</dbReference>
<evidence type="ECO:0000313" key="8">
    <source>
        <dbReference type="EMBL" id="EDY22043.1"/>
    </source>
</evidence>
<feature type="transmembrane region" description="Helical" evidence="6">
    <location>
        <begin position="61"/>
        <end position="83"/>
    </location>
</feature>
<dbReference type="Proteomes" id="UP000005824">
    <property type="component" value="Unassembled WGS sequence"/>
</dbReference>
<dbReference type="GO" id="GO:0005886">
    <property type="term" value="C:plasma membrane"/>
    <property type="evidence" value="ECO:0007669"/>
    <property type="project" value="UniProtKB-SubCell"/>
</dbReference>
<dbReference type="PANTHER" id="PTHR30619:SF1">
    <property type="entry name" value="RECOMBINATION PROTEIN 2"/>
    <property type="match status" value="1"/>
</dbReference>
<dbReference type="eggNOG" id="COG0658">
    <property type="taxonomic scope" value="Bacteria"/>
</dbReference>
<dbReference type="EMBL" id="ABVL01000001">
    <property type="protein sequence ID" value="EDY22043.1"/>
    <property type="molecule type" value="Genomic_DNA"/>
</dbReference>
<evidence type="ECO:0000256" key="6">
    <source>
        <dbReference type="SAM" id="Phobius"/>
    </source>
</evidence>
<keyword evidence="3 6" id="KW-0812">Transmembrane</keyword>
<dbReference type="STRING" id="497964.CfE428DRAFT_0168"/>
<accession>B4CU05</accession>